<dbReference type="AlphaFoldDB" id="H3NPN1"/>
<dbReference type="eggNOG" id="COG4907">
    <property type="taxonomic scope" value="Bacteria"/>
</dbReference>
<protein>
    <recommendedName>
        <fullName evidence="8">DUF2207 domain-containing protein</fullName>
    </recommendedName>
</protein>
<accession>H3NPN1</accession>
<dbReference type="EMBL" id="AGEI01000024">
    <property type="protein sequence ID" value="EHR33259.1"/>
    <property type="molecule type" value="Genomic_DNA"/>
</dbReference>
<dbReference type="GeneID" id="96999270"/>
<proteinExistence type="predicted"/>
<keyword evidence="3" id="KW-0732">Signal</keyword>
<dbReference type="InterPro" id="IPR018702">
    <property type="entry name" value="DUF2207"/>
</dbReference>
<feature type="domain" description="Predicted membrane protein YciQ-like C-terminal" evidence="5">
    <location>
        <begin position="448"/>
        <end position="513"/>
    </location>
</feature>
<evidence type="ECO:0000256" key="1">
    <source>
        <dbReference type="SAM" id="MobiDB-lite"/>
    </source>
</evidence>
<feature type="signal peptide" evidence="3">
    <location>
        <begin position="1"/>
        <end position="26"/>
    </location>
</feature>
<evidence type="ECO:0000313" key="7">
    <source>
        <dbReference type="Proteomes" id="UP000004191"/>
    </source>
</evidence>
<evidence type="ECO:0000259" key="4">
    <source>
        <dbReference type="Pfam" id="PF09972"/>
    </source>
</evidence>
<keyword evidence="7" id="KW-1185">Reference proteome</keyword>
<feature type="region of interest" description="Disordered" evidence="1">
    <location>
        <begin position="551"/>
        <end position="582"/>
    </location>
</feature>
<dbReference type="STRING" id="883114.HMPREF9709_01303"/>
<dbReference type="Proteomes" id="UP000004191">
    <property type="component" value="Unassembled WGS sequence"/>
</dbReference>
<dbReference type="RefSeq" id="WP_005398818.1">
    <property type="nucleotide sequence ID" value="NZ_JH601088.1"/>
</dbReference>
<evidence type="ECO:0000259" key="5">
    <source>
        <dbReference type="Pfam" id="PF20990"/>
    </source>
</evidence>
<feature type="transmembrane region" description="Helical" evidence="2">
    <location>
        <begin position="270"/>
        <end position="290"/>
    </location>
</feature>
<evidence type="ECO:0000256" key="3">
    <source>
        <dbReference type="SAM" id="SignalP"/>
    </source>
</evidence>
<name>H3NPN1_9FIRM</name>
<gene>
    <name evidence="6" type="ORF">HMPREF9709_01303</name>
</gene>
<feature type="chain" id="PRO_5003589866" description="DUF2207 domain-containing protein" evidence="3">
    <location>
        <begin position="27"/>
        <end position="582"/>
    </location>
</feature>
<keyword evidence="2" id="KW-1133">Transmembrane helix</keyword>
<keyword evidence="2" id="KW-0472">Membrane</keyword>
<comment type="caution">
    <text evidence="6">The sequence shown here is derived from an EMBL/GenBank/DDBJ whole genome shotgun (WGS) entry which is preliminary data.</text>
</comment>
<dbReference type="Pfam" id="PF20990">
    <property type="entry name" value="DUF2207_C"/>
    <property type="match status" value="1"/>
</dbReference>
<dbReference type="HOGENOM" id="CLU_032539_0_0_9"/>
<evidence type="ECO:0008006" key="8">
    <source>
        <dbReference type="Google" id="ProtNLM"/>
    </source>
</evidence>
<feature type="compositionally biased region" description="Gly residues" evidence="1">
    <location>
        <begin position="559"/>
        <end position="582"/>
    </location>
</feature>
<feature type="domain" description="DUF2207" evidence="4">
    <location>
        <begin position="29"/>
        <end position="166"/>
    </location>
</feature>
<reference evidence="6 7" key="1">
    <citation type="submission" date="2012-01" db="EMBL/GenBank/DDBJ databases">
        <title>The Genome Sequence of Helcococcus kunzii ATCC 51366.</title>
        <authorList>
            <consortium name="The Broad Institute Genome Sequencing Platform"/>
            <person name="Earl A."/>
            <person name="Ward D."/>
            <person name="Feldgarden M."/>
            <person name="Gevers D."/>
            <person name="Huys G."/>
            <person name="Young S.K."/>
            <person name="Zeng Q."/>
            <person name="Gargeya S."/>
            <person name="Fitzgerald M."/>
            <person name="Haas B."/>
            <person name="Abouelleil A."/>
            <person name="Alvarado L."/>
            <person name="Arachchi H.M."/>
            <person name="Berlin A."/>
            <person name="Chapman S.B."/>
            <person name="Gearin G."/>
            <person name="Goldberg J."/>
            <person name="Griggs A."/>
            <person name="Gujja S."/>
            <person name="Hansen M."/>
            <person name="Heiman D."/>
            <person name="Howarth C."/>
            <person name="Larimer J."/>
            <person name="Lui A."/>
            <person name="MacDonald P.J.P."/>
            <person name="McCowen C."/>
            <person name="Montmayeur A."/>
            <person name="Murphy C."/>
            <person name="Neiman D."/>
            <person name="Pearson M."/>
            <person name="Priest M."/>
            <person name="Roberts A."/>
            <person name="Saif S."/>
            <person name="Shea T."/>
            <person name="Sisk P."/>
            <person name="Stolte C."/>
            <person name="Sykes S."/>
            <person name="Wortman J."/>
            <person name="Nusbaum C."/>
            <person name="Birren B."/>
        </authorList>
    </citation>
    <scope>NUCLEOTIDE SEQUENCE [LARGE SCALE GENOMIC DNA]</scope>
    <source>
        <strain evidence="6 7">ATCC 51366</strain>
    </source>
</reference>
<sequence>MNKLKKYIISFSTLLILLFTSHIALANNIESINSKAKIHKDGSVTITEHRIFHAEKGTEHYLTFGNLGPSELLDFKVYEKGEELQNIGSWDTKASLEEKAGKYGVNKTSGGIELCFGIGSYGKKDFTIEYTFSNFIRELQDGKQAAYWYFIQPNMNPVSEIEIIVTNDFGFNFKTSGTKIWGFGYKGLTEILDNQLSLTANKGFNTSDYIVMLSIFPEKTFNTTAKSKHTSKSILNLAMTGATSNETVQENPTNNRKSNFFSNDAERNKLILFGLIWLGAAILIYPLVYANEKRKKKEEYEETHRYITYTREGTYYREIPYDGKITDIGEFFTAPLSQYIMVLILKWIQDGYLKETKTKKGLIFKKEKFALAINENIHFESDSQAEKELWEMIVSASGEDKILSEREFLDYVYKYENGINWWHGHINNEGIKNLEKENYIKAEYKKFFIFFTTKRYKATKKGQQLIDNIMGFRNYLLDFSLLSEREVGDVKLWEKYMIWASMMGISKEAYKQLSLVNAKIVEKFNYNFDTISSADSFASSIERSQRIIDNRYESSSSSGDGGSSYIGGGSGAAGESSGGGTR</sequence>
<dbReference type="Pfam" id="PF09972">
    <property type="entry name" value="DUF2207"/>
    <property type="match status" value="1"/>
</dbReference>
<dbReference type="InterPro" id="IPR048389">
    <property type="entry name" value="YciQ-like_C"/>
</dbReference>
<dbReference type="OrthoDB" id="46834at2"/>
<evidence type="ECO:0000313" key="6">
    <source>
        <dbReference type="EMBL" id="EHR33259.1"/>
    </source>
</evidence>
<organism evidence="6 7">
    <name type="scientific">Helcococcus kunzii ATCC 51366</name>
    <dbReference type="NCBI Taxonomy" id="883114"/>
    <lineage>
        <taxon>Bacteria</taxon>
        <taxon>Bacillati</taxon>
        <taxon>Bacillota</taxon>
        <taxon>Tissierellia</taxon>
        <taxon>Tissierellales</taxon>
        <taxon>Peptoniphilaceae</taxon>
        <taxon>Helcococcus</taxon>
    </lineage>
</organism>
<evidence type="ECO:0000256" key="2">
    <source>
        <dbReference type="SAM" id="Phobius"/>
    </source>
</evidence>
<keyword evidence="2" id="KW-0812">Transmembrane</keyword>